<reference evidence="14" key="1">
    <citation type="submission" date="2021-02" db="EMBL/GenBank/DDBJ databases">
        <authorList>
            <person name="Nowell W R."/>
        </authorList>
    </citation>
    <scope>NUCLEOTIDE SEQUENCE</scope>
</reference>
<protein>
    <submittedName>
        <fullName evidence="14">Uncharacterized protein</fullName>
    </submittedName>
</protein>
<evidence type="ECO:0000313" key="16">
    <source>
        <dbReference type="Proteomes" id="UP000663854"/>
    </source>
</evidence>
<feature type="chain" id="PRO_5036409798" evidence="13">
    <location>
        <begin position="19"/>
        <end position="380"/>
    </location>
</feature>
<evidence type="ECO:0000256" key="9">
    <source>
        <dbReference type="ARBA" id="ARBA00023157"/>
    </source>
</evidence>
<dbReference type="GO" id="GO:0046872">
    <property type="term" value="F:metal ion binding"/>
    <property type="evidence" value="ECO:0007669"/>
    <property type="project" value="UniProtKB-KW"/>
</dbReference>
<comment type="similarity">
    <text evidence="11">Belongs to the polysaccharide monooxygenase AA14 family.</text>
</comment>
<keyword evidence="6" id="KW-0560">Oxidoreductase</keyword>
<keyword evidence="4" id="KW-0479">Metal-binding</keyword>
<proteinExistence type="inferred from homology"/>
<feature type="compositionally biased region" description="Basic and acidic residues" evidence="12">
    <location>
        <begin position="368"/>
        <end position="380"/>
    </location>
</feature>
<accession>A0A814AN88</accession>
<evidence type="ECO:0000256" key="11">
    <source>
        <dbReference type="ARBA" id="ARBA00046340"/>
    </source>
</evidence>
<sequence>MLLKAQLVSVLLYALVLAANAHMAAWSRGMYCMKGRGGENNMNNNLPVNPLVDLTQKDWWFQHYQGCDKEPPPAGDYLELPAGGSFTVEIATNRAFTTFGHNRNFNGYFGGPQELEYTPWGCVSDPNLHTPNQDSAPGTVFAISYQNSIDKVTPENLVVFTVRYKTPWQRVTSYDVPKDLPPCPPGGCTCAWGWIPMGCGQPNMYMQGHKCIVTGSTSTKKLAVAKPPVYCENDRSKCVKGAKQMIFYFQKDGNNVFNVPKMPTYNEVMGFSEGAQNDIFEDSNLVSTVGNVLLNSYVNLPSNCYSVSNLPTNTEWTLVTNVYSPVASNAMIVESREELKSISTDSITTETSSQITSSDKSPINGTDMKTEFDNSPKKTI</sequence>
<keyword evidence="5 13" id="KW-0732">Signal</keyword>
<dbReference type="Proteomes" id="UP000663854">
    <property type="component" value="Unassembled WGS sequence"/>
</dbReference>
<evidence type="ECO:0000256" key="4">
    <source>
        <dbReference type="ARBA" id="ARBA00022723"/>
    </source>
</evidence>
<keyword evidence="10" id="KW-0325">Glycoprotein</keyword>
<dbReference type="AlphaFoldDB" id="A0A814AN88"/>
<dbReference type="Proteomes" id="UP000663864">
    <property type="component" value="Unassembled WGS sequence"/>
</dbReference>
<feature type="signal peptide" evidence="13">
    <location>
        <begin position="1"/>
        <end position="18"/>
    </location>
</feature>
<dbReference type="EMBL" id="CAJNOH010000157">
    <property type="protein sequence ID" value="CAF0914425.1"/>
    <property type="molecule type" value="Genomic_DNA"/>
</dbReference>
<evidence type="ECO:0000256" key="6">
    <source>
        <dbReference type="ARBA" id="ARBA00023002"/>
    </source>
</evidence>
<dbReference type="EMBL" id="CAJNOT010000437">
    <property type="protein sequence ID" value="CAF0981982.1"/>
    <property type="molecule type" value="Genomic_DNA"/>
</dbReference>
<organism evidence="14 16">
    <name type="scientific">Rotaria sordida</name>
    <dbReference type="NCBI Taxonomy" id="392033"/>
    <lineage>
        <taxon>Eukaryota</taxon>
        <taxon>Metazoa</taxon>
        <taxon>Spiralia</taxon>
        <taxon>Gnathifera</taxon>
        <taxon>Rotifera</taxon>
        <taxon>Eurotatoria</taxon>
        <taxon>Bdelloidea</taxon>
        <taxon>Philodinida</taxon>
        <taxon>Philodinidae</taxon>
        <taxon>Rotaria</taxon>
    </lineage>
</organism>
<evidence type="ECO:0000256" key="5">
    <source>
        <dbReference type="ARBA" id="ARBA00022729"/>
    </source>
</evidence>
<evidence type="ECO:0000256" key="7">
    <source>
        <dbReference type="ARBA" id="ARBA00023008"/>
    </source>
</evidence>
<evidence type="ECO:0000256" key="1">
    <source>
        <dbReference type="ARBA" id="ARBA00001973"/>
    </source>
</evidence>
<dbReference type="GO" id="GO:0005576">
    <property type="term" value="C:extracellular region"/>
    <property type="evidence" value="ECO:0007669"/>
    <property type="project" value="UniProtKB-SubCell"/>
</dbReference>
<gene>
    <name evidence="14" type="ORF">PYM288_LOCUS10197</name>
    <name evidence="15" type="ORF">ZHD862_LOCUS11553</name>
</gene>
<comment type="caution">
    <text evidence="14">The sequence shown here is derived from an EMBL/GenBank/DDBJ whole genome shotgun (WGS) entry which is preliminary data.</text>
</comment>
<comment type="subcellular location">
    <subcellularLocation>
        <location evidence="2">Secreted</location>
    </subcellularLocation>
</comment>
<evidence type="ECO:0000256" key="10">
    <source>
        <dbReference type="ARBA" id="ARBA00023180"/>
    </source>
</evidence>
<keyword evidence="7" id="KW-0186">Copper</keyword>
<evidence type="ECO:0000256" key="8">
    <source>
        <dbReference type="ARBA" id="ARBA00023033"/>
    </source>
</evidence>
<evidence type="ECO:0000256" key="13">
    <source>
        <dbReference type="SAM" id="SignalP"/>
    </source>
</evidence>
<keyword evidence="9" id="KW-1015">Disulfide bond</keyword>
<dbReference type="InterPro" id="IPR054497">
    <property type="entry name" value="LPMO_AA14"/>
</dbReference>
<evidence type="ECO:0000256" key="3">
    <source>
        <dbReference type="ARBA" id="ARBA00022525"/>
    </source>
</evidence>
<evidence type="ECO:0000313" key="15">
    <source>
        <dbReference type="EMBL" id="CAF0981982.1"/>
    </source>
</evidence>
<name>A0A814AN88_9BILA</name>
<evidence type="ECO:0000313" key="14">
    <source>
        <dbReference type="EMBL" id="CAF0914425.1"/>
    </source>
</evidence>
<evidence type="ECO:0000256" key="2">
    <source>
        <dbReference type="ARBA" id="ARBA00004613"/>
    </source>
</evidence>
<feature type="region of interest" description="Disordered" evidence="12">
    <location>
        <begin position="341"/>
        <end position="380"/>
    </location>
</feature>
<keyword evidence="3" id="KW-0964">Secreted</keyword>
<evidence type="ECO:0000256" key="12">
    <source>
        <dbReference type="SAM" id="MobiDB-lite"/>
    </source>
</evidence>
<dbReference type="Pfam" id="PF22810">
    <property type="entry name" value="LPMO_AA14"/>
    <property type="match status" value="1"/>
</dbReference>
<comment type="cofactor">
    <cofactor evidence="1">
        <name>Cu(2+)</name>
        <dbReference type="ChEBI" id="CHEBI:29036"/>
    </cofactor>
</comment>
<keyword evidence="8" id="KW-0503">Monooxygenase</keyword>
<feature type="compositionally biased region" description="Low complexity" evidence="12">
    <location>
        <begin position="341"/>
        <end position="358"/>
    </location>
</feature>
<dbReference type="GO" id="GO:0004497">
    <property type="term" value="F:monooxygenase activity"/>
    <property type="evidence" value="ECO:0007669"/>
    <property type="project" value="UniProtKB-KW"/>
</dbReference>